<dbReference type="NCBIfam" id="TIGR04387">
    <property type="entry name" value="capsid_maj_N4"/>
    <property type="match status" value="1"/>
</dbReference>
<dbReference type="AlphaFoldDB" id="A0A382HNV2"/>
<evidence type="ECO:0000256" key="1">
    <source>
        <dbReference type="SAM" id="MobiDB-lite"/>
    </source>
</evidence>
<evidence type="ECO:0008006" key="3">
    <source>
        <dbReference type="Google" id="ProtNLM"/>
    </source>
</evidence>
<evidence type="ECO:0000313" key="2">
    <source>
        <dbReference type="EMBL" id="SVB88765.1"/>
    </source>
</evidence>
<organism evidence="2">
    <name type="scientific">marine metagenome</name>
    <dbReference type="NCBI Taxonomy" id="408172"/>
    <lineage>
        <taxon>unclassified sequences</taxon>
        <taxon>metagenomes</taxon>
        <taxon>ecological metagenomes</taxon>
    </lineage>
</organism>
<feature type="non-terminal residue" evidence="2">
    <location>
        <position position="443"/>
    </location>
</feature>
<gene>
    <name evidence="2" type="ORF">METZ01_LOCUS241619</name>
</gene>
<proteinExistence type="predicted"/>
<protein>
    <recommendedName>
        <fullName evidence="3">N4-gp56 family major capsid protein</fullName>
    </recommendedName>
</protein>
<sequence>MALSTANAYKSPSSTASGTESGIGPQAITDYYFKKALIAVRDHQYFMPLADVRAMPKHMGKKIKQDVYVPLLDVLNTGDQGLDAAEAAYQVAGTWTAWNAAGERTSYAEENETDAITAAGANGDVALNDQNLYGSQKDTGAILNKIPTLREHGGRVNRVGFTRTQVEGELLKRGFFTEYTQESMDFDSDSELLSHIVEEALVGANEITEAELQKDLVTTATSDGTAYFCSTAPSGAAVAGSTVAAGATRTALKLAVDEVVIYEDLMNLSIALDDNKTPKQTKVISGSRMIDTKTVMGGRIMYIGSELIPVVRKMKSIDPSSNVGDGFISVEKYADAANTVHGEIGSVDQFRIVVVPEMQHDRKGGAEDGSTDGTGKNGVDIFPMLVVGDGAFTTIGFQTDGKSVKFSVNHKKPGKEIASLDDPYGEVGFYSIKWYYGFMALRP</sequence>
<feature type="region of interest" description="Disordered" evidence="1">
    <location>
        <begin position="1"/>
        <end position="21"/>
    </location>
</feature>
<dbReference type="EMBL" id="UINC01062292">
    <property type="protein sequence ID" value="SVB88765.1"/>
    <property type="molecule type" value="Genomic_DNA"/>
</dbReference>
<reference evidence="2" key="1">
    <citation type="submission" date="2018-05" db="EMBL/GenBank/DDBJ databases">
        <authorList>
            <person name="Lanie J.A."/>
            <person name="Ng W.-L."/>
            <person name="Kazmierczak K.M."/>
            <person name="Andrzejewski T.M."/>
            <person name="Davidsen T.M."/>
            <person name="Wayne K.J."/>
            <person name="Tettelin H."/>
            <person name="Glass J.I."/>
            <person name="Rusch D."/>
            <person name="Podicherti R."/>
            <person name="Tsui H.-C.T."/>
            <person name="Winkler M.E."/>
        </authorList>
    </citation>
    <scope>NUCLEOTIDE SEQUENCE</scope>
</reference>
<accession>A0A382HNV2</accession>
<name>A0A382HNV2_9ZZZZ</name>
<feature type="compositionally biased region" description="Polar residues" evidence="1">
    <location>
        <begin position="1"/>
        <end position="20"/>
    </location>
</feature>